<keyword evidence="3" id="KW-1185">Reference proteome</keyword>
<dbReference type="Proteomes" id="UP000054248">
    <property type="component" value="Unassembled WGS sequence"/>
</dbReference>
<dbReference type="EMBL" id="KN823274">
    <property type="protein sequence ID" value="KIO18606.1"/>
    <property type="molecule type" value="Genomic_DNA"/>
</dbReference>
<dbReference type="AlphaFoldDB" id="A0A0C3Q555"/>
<evidence type="ECO:0000313" key="2">
    <source>
        <dbReference type="EMBL" id="KIO18606.1"/>
    </source>
</evidence>
<feature type="compositionally biased region" description="Basic residues" evidence="1">
    <location>
        <begin position="97"/>
        <end position="106"/>
    </location>
</feature>
<reference evidence="3" key="2">
    <citation type="submission" date="2015-01" db="EMBL/GenBank/DDBJ databases">
        <title>Evolutionary Origins and Diversification of the Mycorrhizal Mutualists.</title>
        <authorList>
            <consortium name="DOE Joint Genome Institute"/>
            <consortium name="Mycorrhizal Genomics Consortium"/>
            <person name="Kohler A."/>
            <person name="Kuo A."/>
            <person name="Nagy L.G."/>
            <person name="Floudas D."/>
            <person name="Copeland A."/>
            <person name="Barry K.W."/>
            <person name="Cichocki N."/>
            <person name="Veneault-Fourrey C."/>
            <person name="LaButti K."/>
            <person name="Lindquist E.A."/>
            <person name="Lipzen A."/>
            <person name="Lundell T."/>
            <person name="Morin E."/>
            <person name="Murat C."/>
            <person name="Riley R."/>
            <person name="Ohm R."/>
            <person name="Sun H."/>
            <person name="Tunlid A."/>
            <person name="Henrissat B."/>
            <person name="Grigoriev I.V."/>
            <person name="Hibbett D.S."/>
            <person name="Martin F."/>
        </authorList>
    </citation>
    <scope>NUCLEOTIDE SEQUENCE [LARGE SCALE GENOMIC DNA]</scope>
    <source>
        <strain evidence="3">MUT 4182</strain>
    </source>
</reference>
<name>A0A0C3Q555_9AGAM</name>
<gene>
    <name evidence="2" type="ORF">M407DRAFT_11793</name>
</gene>
<organism evidence="2 3">
    <name type="scientific">Tulasnella calospora MUT 4182</name>
    <dbReference type="NCBI Taxonomy" id="1051891"/>
    <lineage>
        <taxon>Eukaryota</taxon>
        <taxon>Fungi</taxon>
        <taxon>Dikarya</taxon>
        <taxon>Basidiomycota</taxon>
        <taxon>Agaricomycotina</taxon>
        <taxon>Agaricomycetes</taxon>
        <taxon>Cantharellales</taxon>
        <taxon>Tulasnellaceae</taxon>
        <taxon>Tulasnella</taxon>
    </lineage>
</organism>
<protein>
    <submittedName>
        <fullName evidence="2">Uncharacterized protein</fullName>
    </submittedName>
</protein>
<proteinExistence type="predicted"/>
<dbReference type="OrthoDB" id="3202607at2759"/>
<feature type="region of interest" description="Disordered" evidence="1">
    <location>
        <begin position="93"/>
        <end position="115"/>
    </location>
</feature>
<accession>A0A0C3Q555</accession>
<evidence type="ECO:0000313" key="3">
    <source>
        <dbReference type="Proteomes" id="UP000054248"/>
    </source>
</evidence>
<reference evidence="2 3" key="1">
    <citation type="submission" date="2014-04" db="EMBL/GenBank/DDBJ databases">
        <authorList>
            <consortium name="DOE Joint Genome Institute"/>
            <person name="Kuo A."/>
            <person name="Girlanda M."/>
            <person name="Perotto S."/>
            <person name="Kohler A."/>
            <person name="Nagy L.G."/>
            <person name="Floudas D."/>
            <person name="Copeland A."/>
            <person name="Barry K.W."/>
            <person name="Cichocki N."/>
            <person name="Veneault-Fourrey C."/>
            <person name="LaButti K."/>
            <person name="Lindquist E.A."/>
            <person name="Lipzen A."/>
            <person name="Lundell T."/>
            <person name="Morin E."/>
            <person name="Murat C."/>
            <person name="Sun H."/>
            <person name="Tunlid A."/>
            <person name="Henrissat B."/>
            <person name="Grigoriev I.V."/>
            <person name="Hibbett D.S."/>
            <person name="Martin F."/>
            <person name="Nordberg H.P."/>
            <person name="Cantor M.N."/>
            <person name="Hua S.X."/>
        </authorList>
    </citation>
    <scope>NUCLEOTIDE SEQUENCE [LARGE SCALE GENOMIC DNA]</scope>
    <source>
        <strain evidence="2 3">MUT 4182</strain>
    </source>
</reference>
<dbReference type="HOGENOM" id="CLU_880529_0_0_1"/>
<evidence type="ECO:0000256" key="1">
    <source>
        <dbReference type="SAM" id="MobiDB-lite"/>
    </source>
</evidence>
<sequence length="316" mass="35522">MHLLDAVLLSDARSGREYGCFVVPSHKTFDLATLCVGSSDWQEEVTIEPCGFIAGGEVDLDVESSERLELARDQPTQDVDCMGSGKAKELAESAARLRNRDKKRKRREQEDLNSEQAAKQRLHFLTRATLVKSEDYAVKSGLHAKSGYVGIVDRGLDFAFLDGPAGRRIRCLLRHQYEMLEFDKLPAEYPICDRQGKIFAVVLGWPEGWDSRTEGANRAMERLQEALSGLDPPPNRRGSFAAYAFGYSFGGGQQEPLPFKRSRRESEAIQEFLNDPDVQAVLKYIQGGRITSSYSVGRRFMSTLIFTNFALKFKSY</sequence>